<evidence type="ECO:0000313" key="2">
    <source>
        <dbReference type="Proteomes" id="UP000623129"/>
    </source>
</evidence>
<name>A0A833QTY6_9POAL</name>
<dbReference type="PANTHER" id="PTHR26312:SF153">
    <property type="entry name" value="EXPRESSED PROTEIN"/>
    <property type="match status" value="1"/>
</dbReference>
<dbReference type="Gene3D" id="1.25.40.10">
    <property type="entry name" value="Tetratricopeptide repeat domain"/>
    <property type="match status" value="1"/>
</dbReference>
<dbReference type="SUPFAM" id="SSF48452">
    <property type="entry name" value="TPR-like"/>
    <property type="match status" value="1"/>
</dbReference>
<sequence>MFPRVASLNSSISLCIPNSSPKQVRFPTITNCMKIKPPNFENSEGGLLISPNFPSYDPLSINPVKFDHKPISSPGSVPLSLRFVQMREKHANLALPKTAPDNLCPLGNMIFSLASVISEAQRSRALNPSPSRCSSSSAVDSGLSILWLFQKVFASSSALTLSIFDLMGEFMDVASNEIHWVLADLEWEKVTAKSRSFNSWSEVGVTMEDESMMESEFALMCAMRKDSYLKLIEGPEPCSMVLSNYAQFLYQIEKDYESAEEYFIRSLAAEPVDGDARIRYANFLWQHKGDLDNAEQMFVEAIEVDHDNDHHLCAYARFLWMTGGQEACIVNENMA</sequence>
<reference evidence="1" key="1">
    <citation type="submission" date="2020-01" db="EMBL/GenBank/DDBJ databases">
        <title>Genome sequence of Kobresia littledalei, the first chromosome-level genome in the family Cyperaceae.</title>
        <authorList>
            <person name="Qu G."/>
        </authorList>
    </citation>
    <scope>NUCLEOTIDE SEQUENCE</scope>
    <source>
        <strain evidence="1">C.B.Clarke</strain>
        <tissue evidence="1">Leaf</tissue>
    </source>
</reference>
<gene>
    <name evidence="1" type="ORF">FCM35_KLT06507</name>
</gene>
<dbReference type="InterPro" id="IPR011990">
    <property type="entry name" value="TPR-like_helical_dom_sf"/>
</dbReference>
<evidence type="ECO:0000313" key="1">
    <source>
        <dbReference type="EMBL" id="KAF3327901.1"/>
    </source>
</evidence>
<keyword evidence="2" id="KW-1185">Reference proteome</keyword>
<proteinExistence type="predicted"/>
<protein>
    <submittedName>
        <fullName evidence="1">Uncharacterized protein</fullName>
    </submittedName>
</protein>
<comment type="caution">
    <text evidence="1">The sequence shown here is derived from an EMBL/GenBank/DDBJ whole genome shotgun (WGS) entry which is preliminary data.</text>
</comment>
<dbReference type="EMBL" id="SWLB01000016">
    <property type="protein sequence ID" value="KAF3327901.1"/>
    <property type="molecule type" value="Genomic_DNA"/>
</dbReference>
<dbReference type="AlphaFoldDB" id="A0A833QTY6"/>
<organism evidence="1 2">
    <name type="scientific">Carex littledalei</name>
    <dbReference type="NCBI Taxonomy" id="544730"/>
    <lineage>
        <taxon>Eukaryota</taxon>
        <taxon>Viridiplantae</taxon>
        <taxon>Streptophyta</taxon>
        <taxon>Embryophyta</taxon>
        <taxon>Tracheophyta</taxon>
        <taxon>Spermatophyta</taxon>
        <taxon>Magnoliopsida</taxon>
        <taxon>Liliopsida</taxon>
        <taxon>Poales</taxon>
        <taxon>Cyperaceae</taxon>
        <taxon>Cyperoideae</taxon>
        <taxon>Cariceae</taxon>
        <taxon>Carex</taxon>
        <taxon>Carex subgen. Euthyceras</taxon>
    </lineage>
</organism>
<accession>A0A833QTY6</accession>
<dbReference type="OrthoDB" id="1924189at2759"/>
<dbReference type="PANTHER" id="PTHR26312">
    <property type="entry name" value="TETRATRICOPEPTIDE REPEAT PROTEIN 5"/>
    <property type="match status" value="1"/>
</dbReference>
<dbReference type="Proteomes" id="UP000623129">
    <property type="component" value="Unassembled WGS sequence"/>
</dbReference>